<dbReference type="InterPro" id="IPR004839">
    <property type="entry name" value="Aminotransferase_I/II_large"/>
</dbReference>
<dbReference type="Pfam" id="PF00155">
    <property type="entry name" value="Aminotran_1_2"/>
    <property type="match status" value="1"/>
</dbReference>
<accession>A0A8J7NTV0</accession>
<evidence type="ECO:0000256" key="25">
    <source>
        <dbReference type="ARBA" id="ARBA00041066"/>
    </source>
</evidence>
<feature type="transmembrane region" description="Helical" evidence="35">
    <location>
        <begin position="878"/>
        <end position="899"/>
    </location>
</feature>
<dbReference type="FunFam" id="1.10.510.10:FF:000116">
    <property type="entry name" value="inactive tyrosine-protein kinase transmembrane receptor ROR1"/>
    <property type="match status" value="1"/>
</dbReference>
<name>A0A8J7NTV0_ATRSP</name>
<evidence type="ECO:0000256" key="18">
    <source>
        <dbReference type="ARBA" id="ARBA00023098"/>
    </source>
</evidence>
<evidence type="ECO:0000256" key="28">
    <source>
        <dbReference type="ARBA" id="ARBA00045191"/>
    </source>
</evidence>
<evidence type="ECO:0000256" key="21">
    <source>
        <dbReference type="ARBA" id="ARBA00023170"/>
    </source>
</evidence>
<evidence type="ECO:0000259" key="36">
    <source>
        <dbReference type="PROSITE" id="PS50011"/>
    </source>
</evidence>
<evidence type="ECO:0000256" key="16">
    <source>
        <dbReference type="ARBA" id="ARBA00022919"/>
    </source>
</evidence>
<feature type="non-terminal residue" evidence="40">
    <location>
        <position position="1414"/>
    </location>
</feature>
<evidence type="ECO:0000313" key="40">
    <source>
        <dbReference type="EMBL" id="MBN3318343.1"/>
    </source>
</evidence>
<dbReference type="PRINTS" id="PR00018">
    <property type="entry name" value="KRINGLE"/>
</dbReference>
<feature type="region of interest" description="Disordered" evidence="34">
    <location>
        <begin position="1323"/>
        <end position="1353"/>
    </location>
</feature>
<evidence type="ECO:0000259" key="39">
    <source>
        <dbReference type="PROSITE" id="PS50835"/>
    </source>
</evidence>
<evidence type="ECO:0000256" key="17">
    <source>
        <dbReference type="ARBA" id="ARBA00022989"/>
    </source>
</evidence>
<comment type="catalytic activity">
    <reaction evidence="30">
        <text>L-serine + hexadecanoyl-CoA + H(+) = 3-oxosphinganine + CO2 + CoA</text>
        <dbReference type="Rhea" id="RHEA:14761"/>
        <dbReference type="ChEBI" id="CHEBI:15378"/>
        <dbReference type="ChEBI" id="CHEBI:16526"/>
        <dbReference type="ChEBI" id="CHEBI:33384"/>
        <dbReference type="ChEBI" id="CHEBI:57287"/>
        <dbReference type="ChEBI" id="CHEBI:57379"/>
        <dbReference type="ChEBI" id="CHEBI:58299"/>
        <dbReference type="EC" id="2.3.1.50"/>
    </reaction>
    <physiologicalReaction direction="left-to-right" evidence="30">
        <dbReference type="Rhea" id="RHEA:14762"/>
    </physiologicalReaction>
</comment>
<evidence type="ECO:0000256" key="14">
    <source>
        <dbReference type="ARBA" id="ARBA00022840"/>
    </source>
</evidence>
<dbReference type="InterPro" id="IPR008266">
    <property type="entry name" value="Tyr_kinase_AS"/>
</dbReference>
<dbReference type="SUPFAM" id="SSF53383">
    <property type="entry name" value="PLP-dependent transferases"/>
    <property type="match status" value="1"/>
</dbReference>
<proteinExistence type="inferred from homology"/>
<evidence type="ECO:0000256" key="29">
    <source>
        <dbReference type="ARBA" id="ARBA00047694"/>
    </source>
</evidence>
<dbReference type="SUPFAM" id="SSF48726">
    <property type="entry name" value="Immunoglobulin"/>
    <property type="match status" value="1"/>
</dbReference>
<evidence type="ECO:0000256" key="32">
    <source>
        <dbReference type="ARBA" id="ARBA00048253"/>
    </source>
</evidence>
<comment type="similarity">
    <text evidence="5">Belongs to the class-II pyridoxal-phosphate-dependent aminotransferase family.</text>
</comment>
<feature type="domain" description="Kringle" evidence="38">
    <location>
        <begin position="789"/>
        <end position="868"/>
    </location>
</feature>
<dbReference type="GO" id="GO:0004758">
    <property type="term" value="F:serine C-palmitoyltransferase activity"/>
    <property type="evidence" value="ECO:0007669"/>
    <property type="project" value="UniProtKB-EC"/>
</dbReference>
<dbReference type="InterPro" id="IPR013098">
    <property type="entry name" value="Ig_I-set"/>
</dbReference>
<feature type="region of interest" description="Disordered" evidence="34">
    <location>
        <begin position="1367"/>
        <end position="1414"/>
    </location>
</feature>
<dbReference type="Pfam" id="PF07714">
    <property type="entry name" value="PK_Tyr_Ser-Thr"/>
    <property type="match status" value="1"/>
</dbReference>
<evidence type="ECO:0000256" key="13">
    <source>
        <dbReference type="ARBA" id="ARBA00022741"/>
    </source>
</evidence>
<dbReference type="Pfam" id="PF00051">
    <property type="entry name" value="Kringle"/>
    <property type="match status" value="1"/>
</dbReference>
<dbReference type="EC" id="2.3.1.50" evidence="6"/>
<evidence type="ECO:0000256" key="33">
    <source>
        <dbReference type="PROSITE-ProRule" id="PRU00121"/>
    </source>
</evidence>
<comment type="catalytic activity">
    <reaction evidence="32">
        <text>tetradecanoyl-CoA + L-serine + H(+) = 3-oxohexadecasphinganine + CO2 + CoA</text>
        <dbReference type="Rhea" id="RHEA:35675"/>
        <dbReference type="ChEBI" id="CHEBI:15378"/>
        <dbReference type="ChEBI" id="CHEBI:16526"/>
        <dbReference type="ChEBI" id="CHEBI:33384"/>
        <dbReference type="ChEBI" id="CHEBI:57287"/>
        <dbReference type="ChEBI" id="CHEBI:57385"/>
        <dbReference type="ChEBI" id="CHEBI:71007"/>
    </reaction>
    <physiologicalReaction direction="left-to-right" evidence="32">
        <dbReference type="Rhea" id="RHEA:35676"/>
    </physiologicalReaction>
</comment>
<dbReference type="SUPFAM" id="SSF56112">
    <property type="entry name" value="Protein kinase-like (PK-like)"/>
    <property type="match status" value="1"/>
</dbReference>
<protein>
    <recommendedName>
        <fullName evidence="25">Serine palmitoyltransferase 1</fullName>
        <ecNumber evidence="6">2.3.1.50</ecNumber>
    </recommendedName>
    <alternativeName>
        <fullName evidence="26">Long chain base biosynthesis protein 1</fullName>
    </alternativeName>
    <alternativeName>
        <fullName evidence="27">Serine-palmitoyl-CoA transferase 1</fullName>
    </alternativeName>
</protein>
<evidence type="ECO:0000313" key="41">
    <source>
        <dbReference type="Proteomes" id="UP000736164"/>
    </source>
</evidence>
<dbReference type="InterPro" id="IPR015422">
    <property type="entry name" value="PyrdxlP-dep_Trfase_small"/>
</dbReference>
<comment type="catalytic activity">
    <reaction evidence="31">
        <text>dodecanoyl-CoA + L-serine + H(+) = 3-oxotetradecasphinganine + CO2 + CoA</text>
        <dbReference type="Rhea" id="RHEA:35679"/>
        <dbReference type="ChEBI" id="CHEBI:15378"/>
        <dbReference type="ChEBI" id="CHEBI:16526"/>
        <dbReference type="ChEBI" id="CHEBI:33384"/>
        <dbReference type="ChEBI" id="CHEBI:57287"/>
        <dbReference type="ChEBI" id="CHEBI:57375"/>
        <dbReference type="ChEBI" id="CHEBI:71008"/>
    </reaction>
    <physiologicalReaction direction="left-to-right" evidence="31">
        <dbReference type="Rhea" id="RHEA:35680"/>
    </physiologicalReaction>
</comment>
<dbReference type="FunFam" id="3.40.640.10:FF:000049">
    <property type="entry name" value="serine palmitoyltransferase 1 isoform X1"/>
    <property type="match status" value="1"/>
</dbReference>
<evidence type="ECO:0000256" key="27">
    <source>
        <dbReference type="ARBA" id="ARBA00042649"/>
    </source>
</evidence>
<feature type="non-terminal residue" evidence="40">
    <location>
        <position position="1"/>
    </location>
</feature>
<evidence type="ECO:0000256" key="20">
    <source>
        <dbReference type="ARBA" id="ARBA00023157"/>
    </source>
</evidence>
<keyword evidence="41" id="KW-1185">Reference proteome</keyword>
<dbReference type="Gene3D" id="3.40.640.10">
    <property type="entry name" value="Type I PLP-dependent aspartate aminotransferase-like (Major domain)"/>
    <property type="match status" value="1"/>
</dbReference>
<feature type="domain" description="FZ" evidence="37">
    <location>
        <begin position="643"/>
        <end position="777"/>
    </location>
</feature>
<dbReference type="GO" id="GO:0046512">
    <property type="term" value="P:sphingosine biosynthetic process"/>
    <property type="evidence" value="ECO:0007669"/>
    <property type="project" value="TreeGrafter"/>
</dbReference>
<comment type="pathway">
    <text evidence="4">Sphingolipid metabolism.</text>
</comment>
<dbReference type="InterPro" id="IPR003599">
    <property type="entry name" value="Ig_sub"/>
</dbReference>
<dbReference type="FunFam" id="3.30.200.20:FF:000139">
    <property type="entry name" value="inactive tyrosine-protein kinase transmembrane receptor ROR1"/>
    <property type="match status" value="1"/>
</dbReference>
<comment type="caution">
    <text evidence="33">Lacks conserved residue(s) required for the propagation of feature annotation.</text>
</comment>
<keyword evidence="11 35" id="KW-0812">Transmembrane</keyword>
<feature type="domain" description="Protein kinase" evidence="36">
    <location>
        <begin position="948"/>
        <end position="1221"/>
    </location>
</feature>
<dbReference type="SMART" id="SM00130">
    <property type="entry name" value="KR"/>
    <property type="match status" value="1"/>
</dbReference>
<dbReference type="InterPro" id="IPR020067">
    <property type="entry name" value="Frizzled_dom"/>
</dbReference>
<keyword evidence="24" id="KW-0393">Immunoglobulin domain</keyword>
<keyword evidence="12" id="KW-0732">Signal</keyword>
<dbReference type="EMBL" id="JAAWVO010039630">
    <property type="protein sequence ID" value="MBN3318343.1"/>
    <property type="molecule type" value="Genomic_DNA"/>
</dbReference>
<dbReference type="GO" id="GO:0005783">
    <property type="term" value="C:endoplasmic reticulum"/>
    <property type="evidence" value="ECO:0007669"/>
    <property type="project" value="TreeGrafter"/>
</dbReference>
<dbReference type="GO" id="GO:0016055">
    <property type="term" value="P:Wnt signaling pathway"/>
    <property type="evidence" value="ECO:0007669"/>
    <property type="project" value="UniProtKB-KW"/>
</dbReference>
<feature type="domain" description="Ig-like" evidence="39">
    <location>
        <begin position="473"/>
        <end position="561"/>
    </location>
</feature>
<keyword evidence="15" id="KW-0663">Pyridoxal phosphate</keyword>
<organism evidence="40 41">
    <name type="scientific">Atractosteus spatula</name>
    <name type="common">Alligator gar</name>
    <name type="synonym">Lepisosteus spatula</name>
    <dbReference type="NCBI Taxonomy" id="7917"/>
    <lineage>
        <taxon>Eukaryota</taxon>
        <taxon>Metazoa</taxon>
        <taxon>Chordata</taxon>
        <taxon>Craniata</taxon>
        <taxon>Vertebrata</taxon>
        <taxon>Euteleostomi</taxon>
        <taxon>Actinopterygii</taxon>
        <taxon>Neopterygii</taxon>
        <taxon>Holostei</taxon>
        <taxon>Semionotiformes</taxon>
        <taxon>Lepisosteidae</taxon>
        <taxon>Atractosteus</taxon>
    </lineage>
</organism>
<dbReference type="PROSITE" id="PS50011">
    <property type="entry name" value="PROTEIN_KINASE_DOM"/>
    <property type="match status" value="1"/>
</dbReference>
<evidence type="ECO:0000256" key="10">
    <source>
        <dbReference type="ARBA" id="ARBA00022687"/>
    </source>
</evidence>
<dbReference type="Gene3D" id="1.10.510.10">
    <property type="entry name" value="Transferase(Phosphotransferase) domain 1"/>
    <property type="match status" value="1"/>
</dbReference>
<dbReference type="GO" id="GO:0004672">
    <property type="term" value="F:protein kinase activity"/>
    <property type="evidence" value="ECO:0007669"/>
    <property type="project" value="InterPro"/>
</dbReference>
<dbReference type="GO" id="GO:0038023">
    <property type="term" value="F:signaling receptor activity"/>
    <property type="evidence" value="ECO:0007669"/>
    <property type="project" value="UniProtKB-ARBA"/>
</dbReference>
<dbReference type="InterPro" id="IPR011009">
    <property type="entry name" value="Kinase-like_dom_sf"/>
</dbReference>
<sequence>ILPSFYSKWYFPSQSRSFLILLQEKEELIEEWQPEPLVPPVSKDHPSLNYDVVSGPPSHNITVNGKECINFASFNFLGMLENERVKNKALASLKKYGVGTCGPRGFYGTFDVHLELEERLAKFMRTEEAIIYSYGFATIASAIPAYSKRGDIVFVDEAACFSIQKGLQASRSFIKYFKHNDMEDLERLLKEQEIEDQKNPRKARVTRRFIVVEGLYVNTGDICPLPELVKLKYKYKVRIFLEESLSFGVLGEHGRGVTEHFGVNIDDIDLISANMENALASVGGFCCGRSFVIDHQRLSGQGYCFSASLPPMLAAAAIEALNIMEEDPEIFTILRNKCKHIHNALQGISGLKVVGEYFSPAFHLQLEKTTGSRESDVKLLRAIVDYMMMQKVKQNLKNRVQNCTLRQTLKVTCDLQDEERSLTLEDQTVQCLSTRNLFWELKVGQSPKKDADFSPPGETIGLAEAQGRGMPTPEGHYLYFLEPVNNITIVQGHTAILHCKVAGNPTPSIKWLKNDAPVVQEQGRISIRKTETGSRLRIQDLDTTDTGYYQCVASNSLKVISATGVLYVRLGQSPTPGSNYNDQVCQITSFIFILELWIPLAKILSKNIVKSLNKTYESRFLWGPDICCYTYGIHLCFQRDKFHEKGFCQPYRGIACARFIGNRSIYVESLQMQGESENRITAAFTMIGTSTHLSDQCSQFAIPSFCHYVFPLCDEGSRNPRQRELCRDECEVLENDLCRTEYMIARSNRAILMQLELPSCEALPLPDSPEAASCMRIGVPVDKLKTYHKCYNGSGADYRGTASVTKSGYKCQRWNAQFPHSHHLTGMEFPELGGGHNYCRNPAGQMEAPWCFTLDENVRVDLCDIPACKPRENHKMEILYILIPSIAIPFVIACLFFLICMCRNKQKASSDTPPRRQLMASPSQDMELPLINQHKHQGKLREINLSAVRFMEELGEDRFGKVYKGHLYGTAPGEQTQVVAIKTVKDKAELTLREEFKHEALMRSRLQHPNIICMLGVVTKEQPMSMIFSYSGHGDLHEFLVMRSPHSDVGSTDDDKTVKSTLEQADFLHIVTQIAAGMEYLSSHHVVHKDLATRNILVCDKLNVKILDLGLFREVYSADYYKLMGGNPFPIRWMSPEAIMYGKFSVDSDIWSYGVVLWEIFSYGLQPYCGYSNQDVIEMVRNRQVLPCPDDCPAWIYTLMLECWNEFPVRRPRFKDIHTRLRTWESLSNYNSSAQTSGASNTTQTSSLSTSPVSNVSTARYVGPKQKTQPFPQPQFIPMKGQIRPMVPPQLYIPVNGYQPMPAYGAYLQNFYPMQIPMQMPPQQMHPQMVPKAGSHHSGSGSTSTGYVTTAPSNASMTERAALLTEDGKAVEEDVADGSSQTALHNEDVSVPETELLGDNDTLHTEDPEMQSEA</sequence>
<keyword evidence="17 35" id="KW-1133">Transmembrane helix</keyword>
<evidence type="ECO:0000256" key="19">
    <source>
        <dbReference type="ARBA" id="ARBA00023136"/>
    </source>
</evidence>
<evidence type="ECO:0000259" key="38">
    <source>
        <dbReference type="PROSITE" id="PS50070"/>
    </source>
</evidence>
<dbReference type="PROSITE" id="PS50038">
    <property type="entry name" value="FZ"/>
    <property type="match status" value="1"/>
</dbReference>
<keyword evidence="9" id="KW-0808">Transferase</keyword>
<dbReference type="PRINTS" id="PR00109">
    <property type="entry name" value="TYRKINASE"/>
</dbReference>
<dbReference type="PANTHER" id="PTHR13693:SF2">
    <property type="entry name" value="SERINE PALMITOYLTRANSFERASE 1"/>
    <property type="match status" value="1"/>
</dbReference>
<dbReference type="InterPro" id="IPR015424">
    <property type="entry name" value="PyrdxlP-dep_Trfase"/>
</dbReference>
<dbReference type="FunFam" id="2.40.20.10:FF:000003">
    <property type="entry name" value="Inactive tyrosine-protein kinase transmembrane receptor ROR1"/>
    <property type="match status" value="1"/>
</dbReference>
<dbReference type="Gene3D" id="1.10.2000.10">
    <property type="entry name" value="Frizzled cysteine-rich domain"/>
    <property type="match status" value="1"/>
</dbReference>
<evidence type="ECO:0000256" key="26">
    <source>
        <dbReference type="ARBA" id="ARBA00041765"/>
    </source>
</evidence>
<keyword evidence="18" id="KW-0443">Lipid metabolism</keyword>
<dbReference type="InterPro" id="IPR007110">
    <property type="entry name" value="Ig-like_dom"/>
</dbReference>
<evidence type="ECO:0000256" key="34">
    <source>
        <dbReference type="SAM" id="MobiDB-lite"/>
    </source>
</evidence>
<keyword evidence="14" id="KW-0067">ATP-binding</keyword>
<keyword evidence="19 35" id="KW-0472">Membrane</keyword>
<evidence type="ECO:0000256" key="7">
    <source>
        <dbReference type="ARBA" id="ARBA00022553"/>
    </source>
</evidence>
<dbReference type="PANTHER" id="PTHR13693">
    <property type="entry name" value="CLASS II AMINOTRANSFERASE/8-AMINO-7-OXONONANOATE SYNTHASE"/>
    <property type="match status" value="1"/>
</dbReference>
<keyword evidence="20" id="KW-1015">Disulfide bond</keyword>
<dbReference type="InterPro" id="IPR000719">
    <property type="entry name" value="Prot_kinase_dom"/>
</dbReference>
<keyword evidence="40" id="KW-0418">Kinase</keyword>
<dbReference type="InterPro" id="IPR038178">
    <property type="entry name" value="Kringle_sf"/>
</dbReference>
<dbReference type="GO" id="GO:0030170">
    <property type="term" value="F:pyridoxal phosphate binding"/>
    <property type="evidence" value="ECO:0007669"/>
    <property type="project" value="InterPro"/>
</dbReference>
<evidence type="ECO:0000256" key="11">
    <source>
        <dbReference type="ARBA" id="ARBA00022692"/>
    </source>
</evidence>
<evidence type="ECO:0000256" key="3">
    <source>
        <dbReference type="ARBA" id="ARBA00004760"/>
    </source>
</evidence>
<keyword evidence="22" id="KW-0325">Glycoprotein</keyword>
<dbReference type="InterPro" id="IPR013783">
    <property type="entry name" value="Ig-like_fold"/>
</dbReference>
<dbReference type="InterPro" id="IPR036790">
    <property type="entry name" value="Frizzled_dom_sf"/>
</dbReference>
<dbReference type="InterPro" id="IPR018056">
    <property type="entry name" value="Kringle_CS"/>
</dbReference>
<comment type="catalytic activity">
    <reaction evidence="29">
        <text>octadecanoyl-CoA + L-serine + H(+) = 3-oxoeicosasphinganine + CO2 + CoA</text>
        <dbReference type="Rhea" id="RHEA:33683"/>
        <dbReference type="ChEBI" id="CHEBI:15378"/>
        <dbReference type="ChEBI" id="CHEBI:16526"/>
        <dbReference type="ChEBI" id="CHEBI:33384"/>
        <dbReference type="ChEBI" id="CHEBI:57287"/>
        <dbReference type="ChEBI" id="CHEBI:57394"/>
        <dbReference type="ChEBI" id="CHEBI:65073"/>
    </reaction>
    <physiologicalReaction direction="left-to-right" evidence="29">
        <dbReference type="Rhea" id="RHEA:33684"/>
    </physiologicalReaction>
</comment>
<evidence type="ECO:0000256" key="9">
    <source>
        <dbReference type="ARBA" id="ARBA00022679"/>
    </source>
</evidence>
<evidence type="ECO:0000256" key="5">
    <source>
        <dbReference type="ARBA" id="ARBA00008392"/>
    </source>
</evidence>
<dbReference type="GO" id="GO:0005524">
    <property type="term" value="F:ATP binding"/>
    <property type="evidence" value="ECO:0007669"/>
    <property type="project" value="UniProtKB-KW"/>
</dbReference>
<keyword evidence="13" id="KW-0547">Nucleotide-binding</keyword>
<evidence type="ECO:0000256" key="1">
    <source>
        <dbReference type="ARBA" id="ARBA00001933"/>
    </source>
</evidence>
<dbReference type="InterPro" id="IPR036179">
    <property type="entry name" value="Ig-like_dom_sf"/>
</dbReference>
<comment type="subcellular location">
    <subcellularLocation>
        <location evidence="2">Membrane</location>
        <topology evidence="2">Single-pass type I membrane protein</topology>
    </subcellularLocation>
</comment>
<dbReference type="Gene3D" id="3.30.200.20">
    <property type="entry name" value="Phosphorylase Kinase, domain 1"/>
    <property type="match status" value="1"/>
</dbReference>
<dbReference type="CDD" id="cd00108">
    <property type="entry name" value="KR"/>
    <property type="match status" value="1"/>
</dbReference>
<keyword evidence="10" id="KW-0879">Wnt signaling pathway</keyword>
<evidence type="ECO:0000256" key="8">
    <source>
        <dbReference type="ARBA" id="ARBA00022572"/>
    </source>
</evidence>
<keyword evidence="21" id="KW-0675">Receptor</keyword>
<dbReference type="FunFam" id="1.10.2000.10:FF:000002">
    <property type="entry name" value="Inactive tyrosine-protein kinase transmembrane receptor ROR1"/>
    <property type="match status" value="1"/>
</dbReference>
<dbReference type="PROSITE" id="PS00021">
    <property type="entry name" value="KRINGLE_1"/>
    <property type="match status" value="1"/>
</dbReference>
<evidence type="ECO:0000256" key="23">
    <source>
        <dbReference type="ARBA" id="ARBA00023315"/>
    </source>
</evidence>
<dbReference type="InterPro" id="IPR013806">
    <property type="entry name" value="Kringle-like"/>
</dbReference>
<comment type="function">
    <text evidence="28">Component of the serine palmitoyltransferase multisubunit enzyme (SPT) that catalyzes the initial and rate-limiting step in sphingolipid biosynthesis by condensing L-serine and activated acyl-CoA (most commonly palmitoyl-CoA) to form long-chain bases. The SPT complex is also composed of SPTLC2 or SPTLC3 and SPTSSA or SPTSSB. Within this complex, the heterodimer with SPTLC2 or SPTLC3 forms the catalytic core. The composition of the serine palmitoyltransferase (SPT) complex determines the substrate preference. The SPTLC1-SPTLC2-SPTSSA complex shows a strong preference for C16-CoA substrate, while the SPTLC1-SPTLC3-SPTSSA isozyme uses both C14-CoA and C16-CoA as substrates, with a slight preference for C14-CoA. The SPTLC1-SPTLC2-SPTSSB complex shows a strong preference for C18-CoA substrate, while the SPTLC1-SPTLC3-SPTSSB isozyme displays an ability to use a broader range of acyl-CoAs, without apparent preference. Required for adipocyte cell viability and metabolic homeostasis.</text>
</comment>
<keyword evidence="8 33" id="KW-0420">Kringle</keyword>
<evidence type="ECO:0000256" key="30">
    <source>
        <dbReference type="ARBA" id="ARBA00047854"/>
    </source>
</evidence>
<dbReference type="Gene3D" id="2.40.20.10">
    <property type="entry name" value="Plasminogen Kringle 4"/>
    <property type="match status" value="1"/>
</dbReference>
<reference evidence="40" key="1">
    <citation type="journal article" date="2021" name="Cell">
        <title>Tracing the genetic footprints of vertebrate landing in non-teleost ray-finned fishes.</title>
        <authorList>
            <person name="Bi X."/>
            <person name="Wang K."/>
            <person name="Yang L."/>
            <person name="Pan H."/>
            <person name="Jiang H."/>
            <person name="Wei Q."/>
            <person name="Fang M."/>
            <person name="Yu H."/>
            <person name="Zhu C."/>
            <person name="Cai Y."/>
            <person name="He Y."/>
            <person name="Gan X."/>
            <person name="Zeng H."/>
            <person name="Yu D."/>
            <person name="Zhu Y."/>
            <person name="Jiang H."/>
            <person name="Qiu Q."/>
            <person name="Yang H."/>
            <person name="Zhang Y.E."/>
            <person name="Wang W."/>
            <person name="Zhu M."/>
            <person name="He S."/>
            <person name="Zhang G."/>
        </authorList>
    </citation>
    <scope>NUCLEOTIDE SEQUENCE</scope>
    <source>
        <strain evidence="40">Allg_001</strain>
    </source>
</reference>
<dbReference type="FunFam" id="2.60.40.10:FF:000032">
    <property type="entry name" value="palladin isoform X1"/>
    <property type="match status" value="1"/>
</dbReference>
<dbReference type="GO" id="GO:0016020">
    <property type="term" value="C:membrane"/>
    <property type="evidence" value="ECO:0007669"/>
    <property type="project" value="UniProtKB-SubCell"/>
</dbReference>
<dbReference type="PROSITE" id="PS00109">
    <property type="entry name" value="PROTEIN_KINASE_TYR"/>
    <property type="match status" value="1"/>
</dbReference>
<dbReference type="Pfam" id="PF01392">
    <property type="entry name" value="Fz"/>
    <property type="match status" value="1"/>
</dbReference>
<evidence type="ECO:0000256" key="35">
    <source>
        <dbReference type="SAM" id="Phobius"/>
    </source>
</evidence>
<dbReference type="GO" id="GO:0046513">
    <property type="term" value="P:ceramide biosynthetic process"/>
    <property type="evidence" value="ECO:0007669"/>
    <property type="project" value="TreeGrafter"/>
</dbReference>
<dbReference type="InterPro" id="IPR015421">
    <property type="entry name" value="PyrdxlP-dep_Trfase_major"/>
</dbReference>
<evidence type="ECO:0000256" key="24">
    <source>
        <dbReference type="ARBA" id="ARBA00023319"/>
    </source>
</evidence>
<dbReference type="Gene3D" id="2.60.40.10">
    <property type="entry name" value="Immunoglobulins"/>
    <property type="match status" value="1"/>
</dbReference>
<dbReference type="InterPro" id="IPR001245">
    <property type="entry name" value="Ser-Thr/Tyr_kinase_cat_dom"/>
</dbReference>
<evidence type="ECO:0000256" key="6">
    <source>
        <dbReference type="ARBA" id="ARBA00013220"/>
    </source>
</evidence>
<dbReference type="Proteomes" id="UP000736164">
    <property type="component" value="Unassembled WGS sequence"/>
</dbReference>
<keyword evidence="16" id="KW-0746">Sphingolipid metabolism</keyword>
<dbReference type="Pfam" id="PF07679">
    <property type="entry name" value="I-set"/>
    <property type="match status" value="1"/>
</dbReference>
<dbReference type="InterPro" id="IPR050087">
    <property type="entry name" value="AON_synthase_class-II"/>
</dbReference>
<comment type="caution">
    <text evidence="40">The sequence shown here is derived from an EMBL/GenBank/DDBJ whole genome shotgun (WGS) entry which is preliminary data.</text>
</comment>
<evidence type="ECO:0000256" key="4">
    <source>
        <dbReference type="ARBA" id="ARBA00004991"/>
    </source>
</evidence>
<feature type="compositionally biased region" description="Low complexity" evidence="34">
    <location>
        <begin position="1336"/>
        <end position="1346"/>
    </location>
</feature>
<dbReference type="SMART" id="SM00408">
    <property type="entry name" value="IGc2"/>
    <property type="match status" value="1"/>
</dbReference>
<dbReference type="PROSITE" id="PS50835">
    <property type="entry name" value="IG_LIKE"/>
    <property type="match status" value="1"/>
</dbReference>
<dbReference type="SUPFAM" id="SSF57440">
    <property type="entry name" value="Kringle-like"/>
    <property type="match status" value="1"/>
</dbReference>
<evidence type="ECO:0000256" key="22">
    <source>
        <dbReference type="ARBA" id="ARBA00023180"/>
    </source>
</evidence>
<feature type="region of interest" description="Disordered" evidence="34">
    <location>
        <begin position="1231"/>
        <end position="1254"/>
    </location>
</feature>
<evidence type="ECO:0000256" key="15">
    <source>
        <dbReference type="ARBA" id="ARBA00022898"/>
    </source>
</evidence>
<comment type="cofactor">
    <cofactor evidence="1">
        <name>pyridoxal 5'-phosphate</name>
        <dbReference type="ChEBI" id="CHEBI:597326"/>
    </cofactor>
</comment>
<dbReference type="SMART" id="SM00409">
    <property type="entry name" value="IG"/>
    <property type="match status" value="1"/>
</dbReference>
<comment type="pathway">
    <text evidence="3">Lipid metabolism; sphingolipid metabolism.</text>
</comment>
<dbReference type="Gene3D" id="3.90.1150.10">
    <property type="entry name" value="Aspartate Aminotransferase, domain 1"/>
    <property type="match status" value="1"/>
</dbReference>
<evidence type="ECO:0000256" key="2">
    <source>
        <dbReference type="ARBA" id="ARBA00004479"/>
    </source>
</evidence>
<dbReference type="InterPro" id="IPR003598">
    <property type="entry name" value="Ig_sub2"/>
</dbReference>
<dbReference type="InterPro" id="IPR000001">
    <property type="entry name" value="Kringle"/>
</dbReference>
<evidence type="ECO:0000256" key="12">
    <source>
        <dbReference type="ARBA" id="ARBA00022729"/>
    </source>
</evidence>
<feature type="compositionally biased region" description="Low complexity" evidence="34">
    <location>
        <begin position="1240"/>
        <end position="1254"/>
    </location>
</feature>
<keyword evidence="7" id="KW-0597">Phosphoprotein</keyword>
<evidence type="ECO:0000256" key="31">
    <source>
        <dbReference type="ARBA" id="ARBA00047997"/>
    </source>
</evidence>
<evidence type="ECO:0000259" key="37">
    <source>
        <dbReference type="PROSITE" id="PS50038"/>
    </source>
</evidence>
<keyword evidence="23" id="KW-0012">Acyltransferase</keyword>
<dbReference type="PROSITE" id="PS50070">
    <property type="entry name" value="KRINGLE_2"/>
    <property type="match status" value="1"/>
</dbReference>
<gene>
    <name evidence="40" type="primary">Ror2_0</name>
    <name evidence="40" type="ORF">GTO95_0015482</name>
</gene>